<dbReference type="PROSITE" id="PS00086">
    <property type="entry name" value="CYTOCHROME_P450"/>
    <property type="match status" value="1"/>
</dbReference>
<evidence type="ECO:0000256" key="1">
    <source>
        <dbReference type="ARBA" id="ARBA00001971"/>
    </source>
</evidence>
<dbReference type="GO" id="GO:0004497">
    <property type="term" value="F:monooxygenase activity"/>
    <property type="evidence" value="ECO:0007669"/>
    <property type="project" value="UniProtKB-KW"/>
</dbReference>
<sequence>MISLATISLISGGLFVVLYLAYRALLPKPLAGIPYNKDAANKLFGDVPEVMGYVKSTKQIYAWFTELAVKHKSPVVQAFIKPGSLPWVVVTDPYEIQDILLRRTKDFDRASFFHDVLSGIIQYQASQYVSDHPIYKHNKNLINHLMAPSFINQISAPEVYKSVINLIQVWEVKCDKAEGRPFAAHHDTTYQALDFIFAALFEVTGDDSITVQRLKTISSYTPSFTAPSSNSMEPVPFPDGPVPQPQASFLTLTNSIMHTQLSPFPTLTSTIHTKFPSMRHAISTKESFFRNKIDQAVSHIDKDPSSPPRNAIHSVLLRERETALKESRTPDYHQRGIYDEFVGLVMAGHDTSATSVAWGVKYLADAPAVQTRLRSALKNAFPDAARQNRAPNFEELMSSHIPYLDAVTEEVLRLASSIDFVVRVALRDTTVLGRHIPKGTDVFLAGNGPGFHKASMPLGLSEQDDEIRSPGARKKNGKMLSGLWEDEGIHEFKPERWLKKDGEGKEVFDPLAGPTLAFGLGPRGCFGKRLALVSLRMQFALIIWHFELLGGMPEKMCHFRAVQKFAREPEVCFVRLKRVDMTGV</sequence>
<evidence type="ECO:0000256" key="8">
    <source>
        <dbReference type="RuleBase" id="RU000461"/>
    </source>
</evidence>
<dbReference type="PANTHER" id="PTHR24305:SF232">
    <property type="entry name" value="P450, PUTATIVE (EUROFUNG)-RELATED"/>
    <property type="match status" value="1"/>
</dbReference>
<dbReference type="InterPro" id="IPR001128">
    <property type="entry name" value="Cyt_P450"/>
</dbReference>
<dbReference type="Proteomes" id="UP001301769">
    <property type="component" value="Unassembled WGS sequence"/>
</dbReference>
<evidence type="ECO:0000256" key="3">
    <source>
        <dbReference type="ARBA" id="ARBA00022617"/>
    </source>
</evidence>
<feature type="binding site" description="axial binding residue" evidence="7">
    <location>
        <position position="525"/>
    </location>
    <ligand>
        <name>heme</name>
        <dbReference type="ChEBI" id="CHEBI:30413"/>
    </ligand>
    <ligandPart>
        <name>Fe</name>
        <dbReference type="ChEBI" id="CHEBI:18248"/>
    </ligandPart>
</feature>
<dbReference type="InterPro" id="IPR017972">
    <property type="entry name" value="Cyt_P450_CS"/>
</dbReference>
<keyword evidence="6 8" id="KW-0503">Monooxygenase</keyword>
<dbReference type="PRINTS" id="PR00465">
    <property type="entry name" value="EP450IV"/>
</dbReference>
<proteinExistence type="inferred from homology"/>
<organism evidence="9 10">
    <name type="scientific">Rhypophila decipiens</name>
    <dbReference type="NCBI Taxonomy" id="261697"/>
    <lineage>
        <taxon>Eukaryota</taxon>
        <taxon>Fungi</taxon>
        <taxon>Dikarya</taxon>
        <taxon>Ascomycota</taxon>
        <taxon>Pezizomycotina</taxon>
        <taxon>Sordariomycetes</taxon>
        <taxon>Sordariomycetidae</taxon>
        <taxon>Sordariales</taxon>
        <taxon>Naviculisporaceae</taxon>
        <taxon>Rhypophila</taxon>
    </lineage>
</organism>
<dbReference type="SUPFAM" id="SSF48264">
    <property type="entry name" value="Cytochrome P450"/>
    <property type="match status" value="2"/>
</dbReference>
<evidence type="ECO:0000256" key="2">
    <source>
        <dbReference type="ARBA" id="ARBA00010617"/>
    </source>
</evidence>
<keyword evidence="8" id="KW-0560">Oxidoreductase</keyword>
<keyword evidence="3 7" id="KW-0349">Heme</keyword>
<gene>
    <name evidence="9" type="ORF">QBC37DRAFT_357325</name>
</gene>
<comment type="similarity">
    <text evidence="2 8">Belongs to the cytochrome P450 family.</text>
</comment>
<reference evidence="9" key="2">
    <citation type="submission" date="2023-05" db="EMBL/GenBank/DDBJ databases">
        <authorList>
            <consortium name="Lawrence Berkeley National Laboratory"/>
            <person name="Steindorff A."/>
            <person name="Hensen N."/>
            <person name="Bonometti L."/>
            <person name="Westerberg I."/>
            <person name="Brannstrom I.O."/>
            <person name="Guillou S."/>
            <person name="Cros-Aarteil S."/>
            <person name="Calhoun S."/>
            <person name="Haridas S."/>
            <person name="Kuo A."/>
            <person name="Mondo S."/>
            <person name="Pangilinan J."/>
            <person name="Riley R."/>
            <person name="Labutti K."/>
            <person name="Andreopoulos B."/>
            <person name="Lipzen A."/>
            <person name="Chen C."/>
            <person name="Yanf M."/>
            <person name="Daum C."/>
            <person name="Ng V."/>
            <person name="Clum A."/>
            <person name="Ohm R."/>
            <person name="Martin F."/>
            <person name="Silar P."/>
            <person name="Natvig D."/>
            <person name="Lalanne C."/>
            <person name="Gautier V."/>
            <person name="Ament-Velasquez S.L."/>
            <person name="Kruys A."/>
            <person name="Hutchinson M.I."/>
            <person name="Powell A.J."/>
            <person name="Barry K."/>
            <person name="Miller A.N."/>
            <person name="Grigoriev I.V."/>
            <person name="Debuchy R."/>
            <person name="Gladieux P."/>
            <person name="Thoren M.H."/>
            <person name="Johannesson H."/>
        </authorList>
    </citation>
    <scope>NUCLEOTIDE SEQUENCE</scope>
    <source>
        <strain evidence="9">PSN293</strain>
    </source>
</reference>
<keyword evidence="10" id="KW-1185">Reference proteome</keyword>
<dbReference type="PANTHER" id="PTHR24305">
    <property type="entry name" value="CYTOCHROME P450"/>
    <property type="match status" value="1"/>
</dbReference>
<dbReference type="AlphaFoldDB" id="A0AAN6XUS3"/>
<dbReference type="Gene3D" id="1.10.630.10">
    <property type="entry name" value="Cytochrome P450"/>
    <property type="match status" value="1"/>
</dbReference>
<keyword evidence="4 7" id="KW-0479">Metal-binding</keyword>
<accession>A0AAN6XUS3</accession>
<dbReference type="GO" id="GO:0016705">
    <property type="term" value="F:oxidoreductase activity, acting on paired donors, with incorporation or reduction of molecular oxygen"/>
    <property type="evidence" value="ECO:0007669"/>
    <property type="project" value="InterPro"/>
</dbReference>
<name>A0AAN6XUS3_9PEZI</name>
<comment type="caution">
    <text evidence="9">The sequence shown here is derived from an EMBL/GenBank/DDBJ whole genome shotgun (WGS) entry which is preliminary data.</text>
</comment>
<evidence type="ECO:0000313" key="10">
    <source>
        <dbReference type="Proteomes" id="UP001301769"/>
    </source>
</evidence>
<dbReference type="GO" id="GO:0005506">
    <property type="term" value="F:iron ion binding"/>
    <property type="evidence" value="ECO:0007669"/>
    <property type="project" value="InterPro"/>
</dbReference>
<keyword evidence="5 7" id="KW-0408">Iron</keyword>
<evidence type="ECO:0000256" key="4">
    <source>
        <dbReference type="ARBA" id="ARBA00022723"/>
    </source>
</evidence>
<dbReference type="Pfam" id="PF00067">
    <property type="entry name" value="p450"/>
    <property type="match status" value="2"/>
</dbReference>
<evidence type="ECO:0000256" key="6">
    <source>
        <dbReference type="ARBA" id="ARBA00023033"/>
    </source>
</evidence>
<dbReference type="InterPro" id="IPR036396">
    <property type="entry name" value="Cyt_P450_sf"/>
</dbReference>
<dbReference type="EMBL" id="MU858510">
    <property type="protein sequence ID" value="KAK4206101.1"/>
    <property type="molecule type" value="Genomic_DNA"/>
</dbReference>
<comment type="cofactor">
    <cofactor evidence="1 7">
        <name>heme</name>
        <dbReference type="ChEBI" id="CHEBI:30413"/>
    </cofactor>
</comment>
<evidence type="ECO:0000256" key="7">
    <source>
        <dbReference type="PIRSR" id="PIRSR602403-1"/>
    </source>
</evidence>
<dbReference type="GO" id="GO:0020037">
    <property type="term" value="F:heme binding"/>
    <property type="evidence" value="ECO:0007669"/>
    <property type="project" value="InterPro"/>
</dbReference>
<evidence type="ECO:0000313" key="9">
    <source>
        <dbReference type="EMBL" id="KAK4206101.1"/>
    </source>
</evidence>
<dbReference type="InterPro" id="IPR050121">
    <property type="entry name" value="Cytochrome_P450_monoxygenase"/>
</dbReference>
<dbReference type="PRINTS" id="PR00385">
    <property type="entry name" value="P450"/>
</dbReference>
<evidence type="ECO:0000256" key="5">
    <source>
        <dbReference type="ARBA" id="ARBA00023004"/>
    </source>
</evidence>
<dbReference type="InterPro" id="IPR002403">
    <property type="entry name" value="Cyt_P450_E_grp-IV"/>
</dbReference>
<reference evidence="9" key="1">
    <citation type="journal article" date="2023" name="Mol. Phylogenet. Evol.">
        <title>Genome-scale phylogeny and comparative genomics of the fungal order Sordariales.</title>
        <authorList>
            <person name="Hensen N."/>
            <person name="Bonometti L."/>
            <person name="Westerberg I."/>
            <person name="Brannstrom I.O."/>
            <person name="Guillou S."/>
            <person name="Cros-Aarteil S."/>
            <person name="Calhoun S."/>
            <person name="Haridas S."/>
            <person name="Kuo A."/>
            <person name="Mondo S."/>
            <person name="Pangilinan J."/>
            <person name="Riley R."/>
            <person name="LaButti K."/>
            <person name="Andreopoulos B."/>
            <person name="Lipzen A."/>
            <person name="Chen C."/>
            <person name="Yan M."/>
            <person name="Daum C."/>
            <person name="Ng V."/>
            <person name="Clum A."/>
            <person name="Steindorff A."/>
            <person name="Ohm R.A."/>
            <person name="Martin F."/>
            <person name="Silar P."/>
            <person name="Natvig D.O."/>
            <person name="Lalanne C."/>
            <person name="Gautier V."/>
            <person name="Ament-Velasquez S.L."/>
            <person name="Kruys A."/>
            <person name="Hutchinson M.I."/>
            <person name="Powell A.J."/>
            <person name="Barry K."/>
            <person name="Miller A.N."/>
            <person name="Grigoriev I.V."/>
            <person name="Debuchy R."/>
            <person name="Gladieux P."/>
            <person name="Hiltunen Thoren M."/>
            <person name="Johannesson H."/>
        </authorList>
    </citation>
    <scope>NUCLEOTIDE SEQUENCE</scope>
    <source>
        <strain evidence="9">PSN293</strain>
    </source>
</reference>
<protein>
    <submittedName>
        <fullName evidence="9">Cytochrome P450</fullName>
    </submittedName>
</protein>